<evidence type="ECO:0000256" key="3">
    <source>
        <dbReference type="ARBA" id="ARBA00023163"/>
    </source>
</evidence>
<accession>A0A345P9G4</accession>
<dbReference type="KEGG" id="mbah:HYN46_14400"/>
<evidence type="ECO:0000313" key="7">
    <source>
        <dbReference type="Proteomes" id="UP000253940"/>
    </source>
</evidence>
<proteinExistence type="predicted"/>
<reference evidence="6 7" key="1">
    <citation type="submission" date="2018-07" db="EMBL/GenBank/DDBJ databases">
        <title>Genome sequencing of Moraxellaceae gen. HYN0046.</title>
        <authorList>
            <person name="Kim M."/>
            <person name="Yi H."/>
        </authorList>
    </citation>
    <scope>NUCLEOTIDE SEQUENCE [LARGE SCALE GENOMIC DNA]</scope>
    <source>
        <strain evidence="6 7">HYN0046</strain>
    </source>
</reference>
<dbReference type="OrthoDB" id="5816932at2"/>
<feature type="domain" description="HTH tetR-type" evidence="5">
    <location>
        <begin position="11"/>
        <end position="70"/>
    </location>
</feature>
<evidence type="ECO:0000256" key="1">
    <source>
        <dbReference type="ARBA" id="ARBA00023015"/>
    </source>
</evidence>
<dbReference type="Proteomes" id="UP000253940">
    <property type="component" value="Chromosome"/>
</dbReference>
<keyword evidence="3" id="KW-0804">Transcription</keyword>
<evidence type="ECO:0000256" key="2">
    <source>
        <dbReference type="ARBA" id="ARBA00023125"/>
    </source>
</evidence>
<keyword evidence="2 4" id="KW-0238">DNA-binding</keyword>
<sequence>MARPRKFEGEIITFEKILNAARLEFADQSHAARLEDIGKRCGLTRTAILHHFGSKKVLLDAVFEQAVNNASARVLRVAQANEDNYAETIRSIALALRQLEKDEPGTSAVVAHVLLTKPVVEPLKKIFQDLLGLITRLVIKAGGGQHHSHDLIRAAIAHIFMGELNRLALGTQAQDYWGEADPLMPILNHFFQLPTL</sequence>
<evidence type="ECO:0000259" key="5">
    <source>
        <dbReference type="PROSITE" id="PS50977"/>
    </source>
</evidence>
<dbReference type="PRINTS" id="PR00455">
    <property type="entry name" value="HTHTETR"/>
</dbReference>
<dbReference type="SUPFAM" id="SSF46689">
    <property type="entry name" value="Homeodomain-like"/>
    <property type="match status" value="1"/>
</dbReference>
<dbReference type="Gene3D" id="1.10.357.10">
    <property type="entry name" value="Tetracycline Repressor, domain 2"/>
    <property type="match status" value="1"/>
</dbReference>
<dbReference type="AlphaFoldDB" id="A0A345P9G4"/>
<dbReference type="InterPro" id="IPR001647">
    <property type="entry name" value="HTH_TetR"/>
</dbReference>
<keyword evidence="7" id="KW-1185">Reference proteome</keyword>
<gene>
    <name evidence="6" type="ORF">HYN46_14400</name>
</gene>
<dbReference type="GO" id="GO:0000976">
    <property type="term" value="F:transcription cis-regulatory region binding"/>
    <property type="evidence" value="ECO:0007669"/>
    <property type="project" value="TreeGrafter"/>
</dbReference>
<dbReference type="PANTHER" id="PTHR30055">
    <property type="entry name" value="HTH-TYPE TRANSCRIPTIONAL REGULATOR RUTR"/>
    <property type="match status" value="1"/>
</dbReference>
<dbReference type="InterPro" id="IPR009057">
    <property type="entry name" value="Homeodomain-like_sf"/>
</dbReference>
<keyword evidence="1" id="KW-0805">Transcription regulation</keyword>
<evidence type="ECO:0000313" key="6">
    <source>
        <dbReference type="EMBL" id="AXI03923.1"/>
    </source>
</evidence>
<dbReference type="Pfam" id="PF00440">
    <property type="entry name" value="TetR_N"/>
    <property type="match status" value="1"/>
</dbReference>
<organism evidence="6 7">
    <name type="scientific">Aquirhabdus parva</name>
    <dbReference type="NCBI Taxonomy" id="2283318"/>
    <lineage>
        <taxon>Bacteria</taxon>
        <taxon>Pseudomonadati</taxon>
        <taxon>Pseudomonadota</taxon>
        <taxon>Gammaproteobacteria</taxon>
        <taxon>Moraxellales</taxon>
        <taxon>Moraxellaceae</taxon>
        <taxon>Aquirhabdus</taxon>
    </lineage>
</organism>
<dbReference type="EMBL" id="CP031222">
    <property type="protein sequence ID" value="AXI03923.1"/>
    <property type="molecule type" value="Genomic_DNA"/>
</dbReference>
<dbReference type="PANTHER" id="PTHR30055:SF234">
    <property type="entry name" value="HTH-TYPE TRANSCRIPTIONAL REGULATOR BETI"/>
    <property type="match status" value="1"/>
</dbReference>
<dbReference type="RefSeq" id="WP_114900031.1">
    <property type="nucleotide sequence ID" value="NZ_CP031222.1"/>
</dbReference>
<dbReference type="InterPro" id="IPR050109">
    <property type="entry name" value="HTH-type_TetR-like_transc_reg"/>
</dbReference>
<dbReference type="PROSITE" id="PS50977">
    <property type="entry name" value="HTH_TETR_2"/>
    <property type="match status" value="1"/>
</dbReference>
<protein>
    <submittedName>
        <fullName evidence="6">TetR/AcrR family transcriptional regulator</fullName>
    </submittedName>
</protein>
<dbReference type="GO" id="GO:0003700">
    <property type="term" value="F:DNA-binding transcription factor activity"/>
    <property type="evidence" value="ECO:0007669"/>
    <property type="project" value="TreeGrafter"/>
</dbReference>
<evidence type="ECO:0000256" key="4">
    <source>
        <dbReference type="PROSITE-ProRule" id="PRU00335"/>
    </source>
</evidence>
<name>A0A345P9G4_9GAMM</name>
<feature type="DNA-binding region" description="H-T-H motif" evidence="4">
    <location>
        <begin position="33"/>
        <end position="52"/>
    </location>
</feature>